<dbReference type="SUPFAM" id="SSF52540">
    <property type="entry name" value="P-loop containing nucleoside triphosphate hydrolases"/>
    <property type="match status" value="1"/>
</dbReference>
<keyword evidence="3 9" id="KW-0812">Transmembrane</keyword>
<dbReference type="CDD" id="cd05387">
    <property type="entry name" value="BY-kinase"/>
    <property type="match status" value="1"/>
</dbReference>
<proteinExistence type="predicted"/>
<evidence type="ECO:0000256" key="8">
    <source>
        <dbReference type="SAM" id="Coils"/>
    </source>
</evidence>
<feature type="domain" description="Polysaccharide chain length determinant N-terminal" evidence="10">
    <location>
        <begin position="15"/>
        <end position="106"/>
    </location>
</feature>
<dbReference type="GO" id="GO:0005886">
    <property type="term" value="C:plasma membrane"/>
    <property type="evidence" value="ECO:0007669"/>
    <property type="project" value="UniProtKB-SubCell"/>
</dbReference>
<dbReference type="Pfam" id="PF02706">
    <property type="entry name" value="Wzz"/>
    <property type="match status" value="1"/>
</dbReference>
<feature type="domain" description="Tyrosine-protein kinase G-rich" evidence="11">
    <location>
        <begin position="372"/>
        <end position="443"/>
    </location>
</feature>
<dbReference type="InterPro" id="IPR050445">
    <property type="entry name" value="Bact_polysacc_biosynth/exp"/>
</dbReference>
<dbReference type="RefSeq" id="WP_153448824.1">
    <property type="nucleotide sequence ID" value="NZ_CP045700.1"/>
</dbReference>
<dbReference type="AlphaFoldDB" id="A0A5Q0TIX1"/>
<protein>
    <recommendedName>
        <fullName evidence="14">Capsular biosynthesis protein</fullName>
    </recommendedName>
</protein>
<organism evidence="12 13">
    <name type="scientific">Vibrio algicola</name>
    <dbReference type="NCBI Taxonomy" id="2662262"/>
    <lineage>
        <taxon>Bacteria</taxon>
        <taxon>Pseudomonadati</taxon>
        <taxon>Pseudomonadota</taxon>
        <taxon>Gammaproteobacteria</taxon>
        <taxon>Vibrionales</taxon>
        <taxon>Vibrionaceae</taxon>
        <taxon>Vibrio</taxon>
    </lineage>
</organism>
<comment type="subcellular location">
    <subcellularLocation>
        <location evidence="1">Cell membrane</location>
        <topology evidence="1">Multi-pass membrane protein</topology>
    </subcellularLocation>
</comment>
<feature type="transmembrane region" description="Helical" evidence="9">
    <location>
        <begin position="424"/>
        <end position="447"/>
    </location>
</feature>
<dbReference type="GO" id="GO:0004713">
    <property type="term" value="F:protein tyrosine kinase activity"/>
    <property type="evidence" value="ECO:0007669"/>
    <property type="project" value="TreeGrafter"/>
</dbReference>
<reference evidence="12 13" key="1">
    <citation type="submission" date="2019-10" db="EMBL/GenBank/DDBJ databases">
        <title>Vibrio sp. nov., isolated from Coralline algae surface.</title>
        <authorList>
            <person name="Geng Y."/>
            <person name="Zhang X."/>
        </authorList>
    </citation>
    <scope>NUCLEOTIDE SEQUENCE [LARGE SCALE GENOMIC DNA]</scope>
    <source>
        <strain evidence="12 13">SM1977</strain>
    </source>
</reference>
<dbReference type="PANTHER" id="PTHR32309">
    <property type="entry name" value="TYROSINE-PROTEIN KINASE"/>
    <property type="match status" value="1"/>
</dbReference>
<keyword evidence="5" id="KW-0067">ATP-binding</keyword>
<dbReference type="PANTHER" id="PTHR32309:SF13">
    <property type="entry name" value="FERRIC ENTEROBACTIN TRANSPORT PROTEIN FEPE"/>
    <property type="match status" value="1"/>
</dbReference>
<name>A0A5Q0TIX1_9VIBR</name>
<evidence type="ECO:0000259" key="10">
    <source>
        <dbReference type="Pfam" id="PF02706"/>
    </source>
</evidence>
<dbReference type="Gene3D" id="3.40.50.300">
    <property type="entry name" value="P-loop containing nucleotide triphosphate hydrolases"/>
    <property type="match status" value="1"/>
</dbReference>
<dbReference type="Pfam" id="PF13807">
    <property type="entry name" value="GNVR"/>
    <property type="match status" value="1"/>
</dbReference>
<feature type="coiled-coil region" evidence="8">
    <location>
        <begin position="190"/>
        <end position="217"/>
    </location>
</feature>
<evidence type="ECO:0000256" key="7">
    <source>
        <dbReference type="ARBA" id="ARBA00023136"/>
    </source>
</evidence>
<evidence type="ECO:0000256" key="5">
    <source>
        <dbReference type="ARBA" id="ARBA00022840"/>
    </source>
</evidence>
<dbReference type="InterPro" id="IPR005702">
    <property type="entry name" value="Wzc-like_C"/>
</dbReference>
<keyword evidence="6 9" id="KW-1133">Transmembrane helix</keyword>
<evidence type="ECO:0000313" key="13">
    <source>
        <dbReference type="Proteomes" id="UP000348942"/>
    </source>
</evidence>
<evidence type="ECO:0008006" key="14">
    <source>
        <dbReference type="Google" id="ProtNLM"/>
    </source>
</evidence>
<feature type="transmembrane region" description="Helical" evidence="9">
    <location>
        <begin position="29"/>
        <end position="48"/>
    </location>
</feature>
<evidence type="ECO:0000313" key="12">
    <source>
        <dbReference type="EMBL" id="QGA66691.1"/>
    </source>
</evidence>
<dbReference type="Proteomes" id="UP000348942">
    <property type="component" value="Chromosome 2"/>
</dbReference>
<evidence type="ECO:0000256" key="4">
    <source>
        <dbReference type="ARBA" id="ARBA00022741"/>
    </source>
</evidence>
<evidence type="ECO:0000256" key="9">
    <source>
        <dbReference type="SAM" id="Phobius"/>
    </source>
</evidence>
<evidence type="ECO:0000256" key="6">
    <source>
        <dbReference type="ARBA" id="ARBA00022989"/>
    </source>
</evidence>
<keyword evidence="13" id="KW-1185">Reference proteome</keyword>
<gene>
    <name evidence="12" type="ORF">GFB47_14940</name>
</gene>
<keyword evidence="4" id="KW-0547">Nucleotide-binding</keyword>
<accession>A0A5Q0TIX1</accession>
<keyword evidence="2" id="KW-1003">Cell membrane</keyword>
<sequence>MNSLFVEEGSKLESTIDFSRLLKATKKNWWKILAFSILVTGISIPMILKLTPKYESFATILLKADLSESTTFDKTVPFDSTRARYFDTQYELLKSRHLAAQVVDELALYNKPEFVGSKTVKNDNLDKKKSRSIKYLMKHMTVSPVRQTQVVSVDFESENPIDAAAVVNQIVKAFVELSIDDNRQTSQEVSQFLAKQVDEMHQRLKAKEKKLNQYLTEQKLITYDDGVDGFQSKQLSLLSEDLAAATAQRASMEGMYNTVVQYQKHKLSDLAALPDVSRHPQMENLRQAIIYQQGQLSDLENRYGPKHEKVIQAQAQLRILKNQADKLINEIVVGVKDQYKAAVFKQQKLQAALNQRTNDFQFLGVQKTKYHNMTDDISHTRDLYNQLLQRQNETQINTKFIESTVKIIDAGQVPSKASKPNKMLLIVMVAIASLLIATLFILIMAALNNKVMSIFDVKRRLGLEVLGEIRAYPQAITPNDALENSIKYPNIDAASLGIRSQILLLNSEAKILAVTSAHAQEGKSLVACLVTKSMAIDTRVLLIDMDLRQSDLTLSLGDTDQLGLTDVLYQNVPVEQAIVKKQGFDWLAAGKDQALSPLVVLTHPNIVSLCEGLRKNYDYIIIDTPAISDNKDTQLISKFIDAAIFVTASNYNSSNISLAAIKQLKVQKTPFLGCVLNKVNDKLLESNENLNMTSREDIIL</sequence>
<dbReference type="InterPro" id="IPR003856">
    <property type="entry name" value="LPS_length_determ_N"/>
</dbReference>
<dbReference type="EMBL" id="CP045700">
    <property type="protein sequence ID" value="QGA66691.1"/>
    <property type="molecule type" value="Genomic_DNA"/>
</dbReference>
<dbReference type="InterPro" id="IPR032807">
    <property type="entry name" value="GNVR"/>
</dbReference>
<keyword evidence="7 9" id="KW-0472">Membrane</keyword>
<dbReference type="InterPro" id="IPR027417">
    <property type="entry name" value="P-loop_NTPase"/>
</dbReference>
<feature type="coiled-coil region" evidence="8">
    <location>
        <begin position="282"/>
        <end position="330"/>
    </location>
</feature>
<keyword evidence="8" id="KW-0175">Coiled coil</keyword>
<evidence type="ECO:0000259" key="11">
    <source>
        <dbReference type="Pfam" id="PF13807"/>
    </source>
</evidence>
<evidence type="ECO:0000256" key="3">
    <source>
        <dbReference type="ARBA" id="ARBA00022692"/>
    </source>
</evidence>
<evidence type="ECO:0000256" key="1">
    <source>
        <dbReference type="ARBA" id="ARBA00004651"/>
    </source>
</evidence>
<evidence type="ECO:0000256" key="2">
    <source>
        <dbReference type="ARBA" id="ARBA00022475"/>
    </source>
</evidence>